<dbReference type="PROSITE" id="PS50109">
    <property type="entry name" value="HIS_KIN"/>
    <property type="match status" value="1"/>
</dbReference>
<feature type="transmembrane region" description="Helical" evidence="4">
    <location>
        <begin position="67"/>
        <end position="85"/>
    </location>
</feature>
<keyword evidence="3" id="KW-0597">Phosphoprotein</keyword>
<reference evidence="6 7" key="1">
    <citation type="submission" date="2021-09" db="EMBL/GenBank/DDBJ databases">
        <title>Lysobacter sp. 13A isolated from the river sediment.</title>
        <authorList>
            <person name="Liu H."/>
            <person name="Li S."/>
            <person name="Mao S."/>
        </authorList>
    </citation>
    <scope>NUCLEOTIDE SEQUENCE [LARGE SCALE GENOMIC DNA]</scope>
    <source>
        <strain evidence="6 7">13A</strain>
    </source>
</reference>
<feature type="transmembrane region" description="Helical" evidence="4">
    <location>
        <begin position="6"/>
        <end position="24"/>
    </location>
</feature>
<dbReference type="InterPro" id="IPR036097">
    <property type="entry name" value="HisK_dim/P_sf"/>
</dbReference>
<feature type="transmembrane region" description="Helical" evidence="4">
    <location>
        <begin position="36"/>
        <end position="55"/>
    </location>
</feature>
<dbReference type="Proteomes" id="UP001430954">
    <property type="component" value="Unassembled WGS sequence"/>
</dbReference>
<dbReference type="SMART" id="SM00387">
    <property type="entry name" value="HATPase_c"/>
    <property type="match status" value="1"/>
</dbReference>
<keyword evidence="4" id="KW-1133">Transmembrane helix</keyword>
<dbReference type="Gene3D" id="3.30.565.10">
    <property type="entry name" value="Histidine kinase-like ATPase, C-terminal domain"/>
    <property type="match status" value="1"/>
</dbReference>
<keyword evidence="6" id="KW-0418">Kinase</keyword>
<sequence>MSQGIILLFVLAATFALCGVLHLLAWRSDRIARERLWFGLAAMAAAGAIGVYGIFPDLDTPSSAAQRASMGFSMAWGVAIVWFSAEYSGAGATTRQVSWLVTVLFALALVEALVSPWPMGVQASSDPGHRQGLPADLALFGLALLVAAGSVRLWRSRSRLRALTLGAGMGLAIFEMAGYATLIELDIARLPTPVPHVFMLMVLLVSYELAYSLETTQSMTERRQQGLAHISRLAVVGELTASIAHEINQPLGAILSNTEAGELLLERNAPPMDELGQILQDIRRDGLRATNVIQQVRTLVRSQEVVLEKLDANAVAEDVIGLVAPEARRRRITLDLLLAAEPVHVRGDRGRLEQVLINLLINALDAMDMDPPRDPLPGAPAEVVLAVSRNATNETEFRITDQGHGIPPEHLDRLFDSFYTSKAHGMGLGLSIARSLVELHGGWIQAENNPHGGATFRVTLPAFQERQGNP</sequence>
<feature type="transmembrane region" description="Helical" evidence="4">
    <location>
        <begin position="97"/>
        <end position="117"/>
    </location>
</feature>
<proteinExistence type="predicted"/>
<keyword evidence="4" id="KW-0812">Transmembrane</keyword>
<comment type="catalytic activity">
    <reaction evidence="1">
        <text>ATP + protein L-histidine = ADP + protein N-phospho-L-histidine.</text>
        <dbReference type="EC" id="2.7.13.3"/>
    </reaction>
</comment>
<dbReference type="EC" id="2.7.13.3" evidence="2"/>
<feature type="domain" description="Histidine kinase" evidence="5">
    <location>
        <begin position="242"/>
        <end position="464"/>
    </location>
</feature>
<evidence type="ECO:0000313" key="7">
    <source>
        <dbReference type="Proteomes" id="UP001430954"/>
    </source>
</evidence>
<dbReference type="RefSeq" id="WP_223675892.1">
    <property type="nucleotide sequence ID" value="NZ_JAINZW010000003.1"/>
</dbReference>
<evidence type="ECO:0000259" key="5">
    <source>
        <dbReference type="PROSITE" id="PS50109"/>
    </source>
</evidence>
<feature type="transmembrane region" description="Helical" evidence="4">
    <location>
        <begin position="162"/>
        <end position="182"/>
    </location>
</feature>
<dbReference type="SUPFAM" id="SSF55874">
    <property type="entry name" value="ATPase domain of HSP90 chaperone/DNA topoisomerase II/histidine kinase"/>
    <property type="match status" value="1"/>
</dbReference>
<dbReference type="PANTHER" id="PTHR43065:SF42">
    <property type="entry name" value="TWO-COMPONENT SENSOR PPRA"/>
    <property type="match status" value="1"/>
</dbReference>
<organism evidence="6 7">
    <name type="scientific">Novilysobacter selenitireducens</name>
    <dbReference type="NCBI Taxonomy" id="2872639"/>
    <lineage>
        <taxon>Bacteria</taxon>
        <taxon>Pseudomonadati</taxon>
        <taxon>Pseudomonadota</taxon>
        <taxon>Gammaproteobacteria</taxon>
        <taxon>Lysobacterales</taxon>
        <taxon>Lysobacteraceae</taxon>
        <taxon>Novilysobacter</taxon>
    </lineage>
</organism>
<keyword evidence="7" id="KW-1185">Reference proteome</keyword>
<dbReference type="Pfam" id="PF00512">
    <property type="entry name" value="HisKA"/>
    <property type="match status" value="1"/>
</dbReference>
<dbReference type="GO" id="GO:0016301">
    <property type="term" value="F:kinase activity"/>
    <property type="evidence" value="ECO:0007669"/>
    <property type="project" value="UniProtKB-KW"/>
</dbReference>
<dbReference type="InterPro" id="IPR003594">
    <property type="entry name" value="HATPase_dom"/>
</dbReference>
<evidence type="ECO:0000256" key="1">
    <source>
        <dbReference type="ARBA" id="ARBA00000085"/>
    </source>
</evidence>
<keyword evidence="6" id="KW-0808">Transferase</keyword>
<dbReference type="PRINTS" id="PR00344">
    <property type="entry name" value="BCTRLSENSOR"/>
</dbReference>
<dbReference type="CDD" id="cd00082">
    <property type="entry name" value="HisKA"/>
    <property type="match status" value="1"/>
</dbReference>
<keyword evidence="4" id="KW-0472">Membrane</keyword>
<evidence type="ECO:0000256" key="2">
    <source>
        <dbReference type="ARBA" id="ARBA00012438"/>
    </source>
</evidence>
<feature type="transmembrane region" description="Helical" evidence="4">
    <location>
        <begin position="137"/>
        <end position="155"/>
    </location>
</feature>
<dbReference type="InterPro" id="IPR005467">
    <property type="entry name" value="His_kinase_dom"/>
</dbReference>
<dbReference type="Pfam" id="PF02518">
    <property type="entry name" value="HATPase_c"/>
    <property type="match status" value="1"/>
</dbReference>
<feature type="transmembrane region" description="Helical" evidence="4">
    <location>
        <begin position="194"/>
        <end position="213"/>
    </location>
</feature>
<dbReference type="InterPro" id="IPR004358">
    <property type="entry name" value="Sig_transdc_His_kin-like_C"/>
</dbReference>
<dbReference type="Gene3D" id="1.10.287.130">
    <property type="match status" value="1"/>
</dbReference>
<dbReference type="PANTHER" id="PTHR43065">
    <property type="entry name" value="SENSOR HISTIDINE KINASE"/>
    <property type="match status" value="1"/>
</dbReference>
<dbReference type="SUPFAM" id="SSF47384">
    <property type="entry name" value="Homodimeric domain of signal transducing histidine kinase"/>
    <property type="match status" value="1"/>
</dbReference>
<dbReference type="InterPro" id="IPR036890">
    <property type="entry name" value="HATPase_C_sf"/>
</dbReference>
<dbReference type="InterPro" id="IPR003661">
    <property type="entry name" value="HisK_dim/P_dom"/>
</dbReference>
<gene>
    <name evidence="6" type="ORF">K6753_07775</name>
</gene>
<dbReference type="SMART" id="SM00388">
    <property type="entry name" value="HisKA"/>
    <property type="match status" value="1"/>
</dbReference>
<accession>A0ABS7T6B5</accession>
<name>A0ABS7T6B5_9GAMM</name>
<evidence type="ECO:0000256" key="4">
    <source>
        <dbReference type="SAM" id="Phobius"/>
    </source>
</evidence>
<evidence type="ECO:0000313" key="6">
    <source>
        <dbReference type="EMBL" id="MBZ4039431.1"/>
    </source>
</evidence>
<comment type="caution">
    <text evidence="6">The sequence shown here is derived from an EMBL/GenBank/DDBJ whole genome shotgun (WGS) entry which is preliminary data.</text>
</comment>
<dbReference type="EMBL" id="JAINZW010000003">
    <property type="protein sequence ID" value="MBZ4039431.1"/>
    <property type="molecule type" value="Genomic_DNA"/>
</dbReference>
<protein>
    <recommendedName>
        <fullName evidence="2">histidine kinase</fullName>
        <ecNumber evidence="2">2.7.13.3</ecNumber>
    </recommendedName>
</protein>
<evidence type="ECO:0000256" key="3">
    <source>
        <dbReference type="ARBA" id="ARBA00022553"/>
    </source>
</evidence>